<accession>A0A433Q726</accession>
<dbReference type="AlphaFoldDB" id="A0A433Q726"/>
<protein>
    <submittedName>
        <fullName evidence="3">Uncharacterized protein</fullName>
    </submittedName>
</protein>
<keyword evidence="4" id="KW-1185">Reference proteome</keyword>
<proteinExistence type="predicted"/>
<sequence>MGLQTPRRAIRLRGRGRDRFYVRTSGGGNYTVTFILPPPTGRSSRGLSRPTYPELASTSTIIIMLVSPFIIGLFFLYVGYGPKNDADQLNGIPREEHAALSARTLEVAPERSGKPGRNSGHLSGAEEGRVETEEGSRRLYVWVGDRETTCRCIHLFIMAISPVVTCTSYLRHHFSSRTTAL</sequence>
<comment type="caution">
    <text evidence="3">The sequence shown here is derived from an EMBL/GenBank/DDBJ whole genome shotgun (WGS) entry which is preliminary data.</text>
</comment>
<keyword evidence="2" id="KW-1133">Transmembrane helix</keyword>
<keyword evidence="2" id="KW-0472">Membrane</keyword>
<keyword evidence="2" id="KW-0812">Transmembrane</keyword>
<feature type="transmembrane region" description="Helical" evidence="2">
    <location>
        <begin position="56"/>
        <end position="80"/>
    </location>
</feature>
<evidence type="ECO:0000256" key="1">
    <source>
        <dbReference type="SAM" id="MobiDB-lite"/>
    </source>
</evidence>
<feature type="transmembrane region" description="Helical" evidence="2">
    <location>
        <begin position="20"/>
        <end position="36"/>
    </location>
</feature>
<feature type="region of interest" description="Disordered" evidence="1">
    <location>
        <begin position="106"/>
        <end position="130"/>
    </location>
</feature>
<reference evidence="3 4" key="1">
    <citation type="journal article" date="2018" name="New Phytol.">
        <title>Phylogenomics of Endogonaceae and evolution of mycorrhizas within Mucoromycota.</title>
        <authorList>
            <person name="Chang Y."/>
            <person name="Desiro A."/>
            <person name="Na H."/>
            <person name="Sandor L."/>
            <person name="Lipzen A."/>
            <person name="Clum A."/>
            <person name="Barry K."/>
            <person name="Grigoriev I.V."/>
            <person name="Martin F.M."/>
            <person name="Stajich J.E."/>
            <person name="Smith M.E."/>
            <person name="Bonito G."/>
            <person name="Spatafora J.W."/>
        </authorList>
    </citation>
    <scope>NUCLEOTIDE SEQUENCE [LARGE SCALE GENOMIC DNA]</scope>
    <source>
        <strain evidence="3 4">AD002</strain>
    </source>
</reference>
<evidence type="ECO:0000256" key="2">
    <source>
        <dbReference type="SAM" id="Phobius"/>
    </source>
</evidence>
<gene>
    <name evidence="3" type="ORF">BC938DRAFT_471951</name>
</gene>
<dbReference type="EMBL" id="RBNJ01012634">
    <property type="protein sequence ID" value="RUS25570.1"/>
    <property type="molecule type" value="Genomic_DNA"/>
</dbReference>
<evidence type="ECO:0000313" key="3">
    <source>
        <dbReference type="EMBL" id="RUS25570.1"/>
    </source>
</evidence>
<name>A0A433Q726_9FUNG</name>
<organism evidence="3 4">
    <name type="scientific">Jimgerdemannia flammicorona</name>
    <dbReference type="NCBI Taxonomy" id="994334"/>
    <lineage>
        <taxon>Eukaryota</taxon>
        <taxon>Fungi</taxon>
        <taxon>Fungi incertae sedis</taxon>
        <taxon>Mucoromycota</taxon>
        <taxon>Mucoromycotina</taxon>
        <taxon>Endogonomycetes</taxon>
        <taxon>Endogonales</taxon>
        <taxon>Endogonaceae</taxon>
        <taxon>Jimgerdemannia</taxon>
    </lineage>
</organism>
<dbReference type="Proteomes" id="UP000274822">
    <property type="component" value="Unassembled WGS sequence"/>
</dbReference>
<evidence type="ECO:0000313" key="4">
    <source>
        <dbReference type="Proteomes" id="UP000274822"/>
    </source>
</evidence>